<evidence type="ECO:0000313" key="4">
    <source>
        <dbReference type="Proteomes" id="UP001374535"/>
    </source>
</evidence>
<dbReference type="AlphaFoldDB" id="A0AAQ3MJX6"/>
<dbReference type="Proteomes" id="UP001374535">
    <property type="component" value="Chromosome 11"/>
</dbReference>
<gene>
    <name evidence="3" type="ORF">V8G54_037764</name>
</gene>
<feature type="region of interest" description="Disordered" evidence="1">
    <location>
        <begin position="123"/>
        <end position="160"/>
    </location>
</feature>
<organism evidence="3 4">
    <name type="scientific">Vigna mungo</name>
    <name type="common">Black gram</name>
    <name type="synonym">Phaseolus mungo</name>
    <dbReference type="NCBI Taxonomy" id="3915"/>
    <lineage>
        <taxon>Eukaryota</taxon>
        <taxon>Viridiplantae</taxon>
        <taxon>Streptophyta</taxon>
        <taxon>Embryophyta</taxon>
        <taxon>Tracheophyta</taxon>
        <taxon>Spermatophyta</taxon>
        <taxon>Magnoliopsida</taxon>
        <taxon>eudicotyledons</taxon>
        <taxon>Gunneridae</taxon>
        <taxon>Pentapetalae</taxon>
        <taxon>rosids</taxon>
        <taxon>fabids</taxon>
        <taxon>Fabales</taxon>
        <taxon>Fabaceae</taxon>
        <taxon>Papilionoideae</taxon>
        <taxon>50 kb inversion clade</taxon>
        <taxon>NPAAA clade</taxon>
        <taxon>indigoferoid/millettioid clade</taxon>
        <taxon>Phaseoleae</taxon>
        <taxon>Vigna</taxon>
    </lineage>
</organism>
<protein>
    <recommendedName>
        <fullName evidence="2">Retrovirus-related Pol polyprotein from transposon TNT 1-94-like beta-barrel domain-containing protein</fullName>
    </recommendedName>
</protein>
<accession>A0AAQ3MJX6</accession>
<dbReference type="Pfam" id="PF22936">
    <property type="entry name" value="Pol_BBD"/>
    <property type="match status" value="1"/>
</dbReference>
<sequence>MSEKENHLLTRKIYRNCSEELRRPSKDSLKTSRLHMMQGIAEMNELAWIGHPIDDLDLVVATLNGLGPSFHEFNASIRVRDSPLSFDELFDKLVDFDTFIQRDDRHHPVAPLTANHVNRFSSSATHGKRYPCDSFPPTKTAHPPFRRPSSPPHSRRSSSHMVPTCQYCDRQGHTAKTYYCLHGYPTRPEAHSMTVVTPNESAWLVDSGAFHHVTNDMDSLSISNEYAGTDQLMVASGKGLPITHLGSTHISTNSHSLQLSNILHVPTVSHNLLSVSQLCQTNDVSVEFFPWHFDVKDLQTGAILLRGRNEDNVYKLRSLPSPPQSHNVCPQPTLHLWHHRLGHPTSQILHHTLKAKIKVIDYLSISLLYLVLHHLRSFILMSGVLRLSHQ</sequence>
<evidence type="ECO:0000313" key="3">
    <source>
        <dbReference type="EMBL" id="WVY92250.1"/>
    </source>
</evidence>
<evidence type="ECO:0000256" key="1">
    <source>
        <dbReference type="SAM" id="MobiDB-lite"/>
    </source>
</evidence>
<dbReference type="InterPro" id="IPR054722">
    <property type="entry name" value="PolX-like_BBD"/>
</dbReference>
<keyword evidence="4" id="KW-1185">Reference proteome</keyword>
<dbReference type="PANTHER" id="PTHR47481">
    <property type="match status" value="1"/>
</dbReference>
<feature type="domain" description="Retrovirus-related Pol polyprotein from transposon TNT 1-94-like beta-barrel" evidence="2">
    <location>
        <begin position="203"/>
        <end position="280"/>
    </location>
</feature>
<dbReference type="PANTHER" id="PTHR47481:SF21">
    <property type="entry name" value="BASIC-LEUCINE ZIPPER TRANSCRIPTION FACTOR Q-RELATED"/>
    <property type="match status" value="1"/>
</dbReference>
<proteinExistence type="predicted"/>
<name>A0AAQ3MJX6_VIGMU</name>
<evidence type="ECO:0000259" key="2">
    <source>
        <dbReference type="Pfam" id="PF22936"/>
    </source>
</evidence>
<reference evidence="3 4" key="1">
    <citation type="journal article" date="2023" name="Life. Sci Alliance">
        <title>Evolutionary insights into 3D genome organization and epigenetic landscape of Vigna mungo.</title>
        <authorList>
            <person name="Junaid A."/>
            <person name="Singh B."/>
            <person name="Bhatia S."/>
        </authorList>
    </citation>
    <scope>NUCLEOTIDE SEQUENCE [LARGE SCALE GENOMIC DNA]</scope>
    <source>
        <strain evidence="3">Urdbean</strain>
    </source>
</reference>
<dbReference type="EMBL" id="CP144690">
    <property type="protein sequence ID" value="WVY92250.1"/>
    <property type="molecule type" value="Genomic_DNA"/>
</dbReference>